<dbReference type="AlphaFoldDB" id="A0AAW0QHP3"/>
<name>A0AAW0QHP3_9PEZI</name>
<dbReference type="GO" id="GO:0005506">
    <property type="term" value="F:iron ion binding"/>
    <property type="evidence" value="ECO:0007669"/>
    <property type="project" value="InterPro"/>
</dbReference>
<keyword evidence="5 9" id="KW-0560">Oxidoreductase</keyword>
<dbReference type="PRINTS" id="PR00385">
    <property type="entry name" value="P450"/>
</dbReference>
<dbReference type="PANTHER" id="PTHR24305">
    <property type="entry name" value="CYTOCHROME P450"/>
    <property type="match status" value="1"/>
</dbReference>
<evidence type="ECO:0000256" key="3">
    <source>
        <dbReference type="ARBA" id="ARBA00022617"/>
    </source>
</evidence>
<dbReference type="SUPFAM" id="SSF48264">
    <property type="entry name" value="Cytochrome P450"/>
    <property type="match status" value="1"/>
</dbReference>
<evidence type="ECO:0000256" key="7">
    <source>
        <dbReference type="ARBA" id="ARBA00023033"/>
    </source>
</evidence>
<evidence type="ECO:0000256" key="6">
    <source>
        <dbReference type="ARBA" id="ARBA00023004"/>
    </source>
</evidence>
<dbReference type="InterPro" id="IPR036396">
    <property type="entry name" value="Cyt_P450_sf"/>
</dbReference>
<reference evidence="10 11" key="1">
    <citation type="submission" date="2023-01" db="EMBL/GenBank/DDBJ databases">
        <title>Analysis of 21 Apiospora genomes using comparative genomics revels a genus with tremendous synthesis potential of carbohydrate active enzymes and secondary metabolites.</title>
        <authorList>
            <person name="Sorensen T."/>
        </authorList>
    </citation>
    <scope>NUCLEOTIDE SEQUENCE [LARGE SCALE GENOMIC DNA]</scope>
    <source>
        <strain evidence="10 11">CBS 117206</strain>
    </source>
</reference>
<dbReference type="GO" id="GO:0020037">
    <property type="term" value="F:heme binding"/>
    <property type="evidence" value="ECO:0007669"/>
    <property type="project" value="InterPro"/>
</dbReference>
<evidence type="ECO:0000313" key="11">
    <source>
        <dbReference type="Proteomes" id="UP001392437"/>
    </source>
</evidence>
<evidence type="ECO:0000256" key="8">
    <source>
        <dbReference type="PIRSR" id="PIRSR602401-1"/>
    </source>
</evidence>
<gene>
    <name evidence="10" type="ORF">PG999_008844</name>
</gene>
<comment type="cofactor">
    <cofactor evidence="1 8">
        <name>heme</name>
        <dbReference type="ChEBI" id="CHEBI:30413"/>
    </cofactor>
</comment>
<dbReference type="InterPro" id="IPR002401">
    <property type="entry name" value="Cyt_P450_E_grp-I"/>
</dbReference>
<dbReference type="PROSITE" id="PS00086">
    <property type="entry name" value="CYTOCHROME_P450"/>
    <property type="match status" value="1"/>
</dbReference>
<evidence type="ECO:0000313" key="10">
    <source>
        <dbReference type="EMBL" id="KAK8105485.1"/>
    </source>
</evidence>
<keyword evidence="6 8" id="KW-0408">Iron</keyword>
<evidence type="ECO:0008006" key="12">
    <source>
        <dbReference type="Google" id="ProtNLM"/>
    </source>
</evidence>
<evidence type="ECO:0000256" key="5">
    <source>
        <dbReference type="ARBA" id="ARBA00023002"/>
    </source>
</evidence>
<dbReference type="Proteomes" id="UP001392437">
    <property type="component" value="Unassembled WGS sequence"/>
</dbReference>
<accession>A0AAW0QHP3</accession>
<sequence length="333" mass="37526">MSASRHDHALLRRRLAPGFSDRSLRDQEPIIGAYVDLLVQRLREHGGAGDSARALNMREWLNWATFDIIGDLGFGSPFGCLENSEYHPWVNRMTRNIKITAYMQALYELGGIRFVTWISRSGLWTSHTEQKKRVNETLLRRMQLETERPDFIEGLLRNPDGLTHEQIAAAASTLISAGSETTATLLTGAIFFLARNEDKLAKLTQEVRAAFVKDSEITLSSVSCLSYMLACLNECLRMYPPIAGGLPRVVPAGGAAVAGRFVPEGAIVGVWQWAINHDERFWANPWEFHPERFLVDQNDQRYQNDLLDAMQPFSMGPRNCIGKKQVLPSFSFI</sequence>
<organism evidence="10 11">
    <name type="scientific">Apiospora kogelbergensis</name>
    <dbReference type="NCBI Taxonomy" id="1337665"/>
    <lineage>
        <taxon>Eukaryota</taxon>
        <taxon>Fungi</taxon>
        <taxon>Dikarya</taxon>
        <taxon>Ascomycota</taxon>
        <taxon>Pezizomycotina</taxon>
        <taxon>Sordariomycetes</taxon>
        <taxon>Xylariomycetidae</taxon>
        <taxon>Amphisphaeriales</taxon>
        <taxon>Apiosporaceae</taxon>
        <taxon>Apiospora</taxon>
    </lineage>
</organism>
<dbReference type="InterPro" id="IPR017972">
    <property type="entry name" value="Cyt_P450_CS"/>
</dbReference>
<protein>
    <recommendedName>
        <fullName evidence="12">Cytochrome P450</fullName>
    </recommendedName>
</protein>
<dbReference type="InterPro" id="IPR050121">
    <property type="entry name" value="Cytochrome_P450_monoxygenase"/>
</dbReference>
<evidence type="ECO:0000256" key="2">
    <source>
        <dbReference type="ARBA" id="ARBA00010617"/>
    </source>
</evidence>
<comment type="similarity">
    <text evidence="2 9">Belongs to the cytochrome P450 family.</text>
</comment>
<dbReference type="Pfam" id="PF00067">
    <property type="entry name" value="p450"/>
    <property type="match status" value="1"/>
</dbReference>
<dbReference type="InterPro" id="IPR001128">
    <property type="entry name" value="Cyt_P450"/>
</dbReference>
<keyword evidence="4 8" id="KW-0479">Metal-binding</keyword>
<dbReference type="PRINTS" id="PR00463">
    <property type="entry name" value="EP450I"/>
</dbReference>
<proteinExistence type="inferred from homology"/>
<keyword evidence="11" id="KW-1185">Reference proteome</keyword>
<dbReference type="Gene3D" id="1.10.630.10">
    <property type="entry name" value="Cytochrome P450"/>
    <property type="match status" value="1"/>
</dbReference>
<dbReference type="CDD" id="cd11058">
    <property type="entry name" value="CYP60B-like"/>
    <property type="match status" value="1"/>
</dbReference>
<feature type="binding site" description="axial binding residue" evidence="8">
    <location>
        <position position="320"/>
    </location>
    <ligand>
        <name>heme</name>
        <dbReference type="ChEBI" id="CHEBI:30413"/>
    </ligand>
    <ligandPart>
        <name>Fe</name>
        <dbReference type="ChEBI" id="CHEBI:18248"/>
    </ligandPart>
</feature>
<keyword evidence="3 8" id="KW-0349">Heme</keyword>
<dbReference type="GO" id="GO:0016705">
    <property type="term" value="F:oxidoreductase activity, acting on paired donors, with incorporation or reduction of molecular oxygen"/>
    <property type="evidence" value="ECO:0007669"/>
    <property type="project" value="InterPro"/>
</dbReference>
<dbReference type="GO" id="GO:0004497">
    <property type="term" value="F:monooxygenase activity"/>
    <property type="evidence" value="ECO:0007669"/>
    <property type="project" value="UniProtKB-KW"/>
</dbReference>
<comment type="caution">
    <text evidence="10">The sequence shown here is derived from an EMBL/GenBank/DDBJ whole genome shotgun (WGS) entry which is preliminary data.</text>
</comment>
<dbReference type="EMBL" id="JAQQWP010000008">
    <property type="protein sequence ID" value="KAK8105485.1"/>
    <property type="molecule type" value="Genomic_DNA"/>
</dbReference>
<keyword evidence="7 9" id="KW-0503">Monooxygenase</keyword>
<evidence type="ECO:0000256" key="9">
    <source>
        <dbReference type="RuleBase" id="RU000461"/>
    </source>
</evidence>
<dbReference type="PANTHER" id="PTHR24305:SF230">
    <property type="entry name" value="P450, PUTATIVE (EUROFUNG)-RELATED"/>
    <property type="match status" value="1"/>
</dbReference>
<evidence type="ECO:0000256" key="1">
    <source>
        <dbReference type="ARBA" id="ARBA00001971"/>
    </source>
</evidence>
<evidence type="ECO:0000256" key="4">
    <source>
        <dbReference type="ARBA" id="ARBA00022723"/>
    </source>
</evidence>